<organism evidence="1 2">
    <name type="scientific">Carnegiea gigantea</name>
    <dbReference type="NCBI Taxonomy" id="171969"/>
    <lineage>
        <taxon>Eukaryota</taxon>
        <taxon>Viridiplantae</taxon>
        <taxon>Streptophyta</taxon>
        <taxon>Embryophyta</taxon>
        <taxon>Tracheophyta</taxon>
        <taxon>Spermatophyta</taxon>
        <taxon>Magnoliopsida</taxon>
        <taxon>eudicotyledons</taxon>
        <taxon>Gunneridae</taxon>
        <taxon>Pentapetalae</taxon>
        <taxon>Caryophyllales</taxon>
        <taxon>Cactineae</taxon>
        <taxon>Cactaceae</taxon>
        <taxon>Cactoideae</taxon>
        <taxon>Echinocereeae</taxon>
        <taxon>Carnegiea</taxon>
    </lineage>
</organism>
<gene>
    <name evidence="1" type="ORF">Cgig2_025679</name>
</gene>
<reference evidence="1" key="1">
    <citation type="submission" date="2022-04" db="EMBL/GenBank/DDBJ databases">
        <title>Carnegiea gigantea Genome sequencing and assembly v2.</title>
        <authorList>
            <person name="Copetti D."/>
            <person name="Sanderson M.J."/>
            <person name="Burquez A."/>
            <person name="Wojciechowski M.F."/>
        </authorList>
    </citation>
    <scope>NUCLEOTIDE SEQUENCE</scope>
    <source>
        <strain evidence="1">SGP5-SGP5p</strain>
        <tissue evidence="1">Aerial part</tissue>
    </source>
</reference>
<comment type="caution">
    <text evidence="1">The sequence shown here is derived from an EMBL/GenBank/DDBJ whole genome shotgun (WGS) entry which is preliminary data.</text>
</comment>
<sequence length="167" mass="18121">MRDCGKRTTCRSDKEYGKAGPELRVFGDGEYMTTKAGRELGGGRFGTSDVGRRLQAAWVIGKILSGVTGTILIVVTRLAEMDVDDAFVGEGGGGELKEGGYGKVTYVGGSRKRIVVKEGMGLEEIRRMLRGGVDVRIVFKGNNEHGYSYVNGIDRLKRRAQKAGAER</sequence>
<dbReference type="EMBL" id="JAKOGI010000733">
    <property type="protein sequence ID" value="KAJ8430997.1"/>
    <property type="molecule type" value="Genomic_DNA"/>
</dbReference>
<name>A0A9Q1JUA2_9CARY</name>
<evidence type="ECO:0000313" key="1">
    <source>
        <dbReference type="EMBL" id="KAJ8430997.1"/>
    </source>
</evidence>
<accession>A0A9Q1JUA2</accession>
<keyword evidence="2" id="KW-1185">Reference proteome</keyword>
<proteinExistence type="predicted"/>
<protein>
    <submittedName>
        <fullName evidence="1">Uncharacterized protein</fullName>
    </submittedName>
</protein>
<dbReference type="Proteomes" id="UP001153076">
    <property type="component" value="Unassembled WGS sequence"/>
</dbReference>
<evidence type="ECO:0000313" key="2">
    <source>
        <dbReference type="Proteomes" id="UP001153076"/>
    </source>
</evidence>
<dbReference type="AlphaFoldDB" id="A0A9Q1JUA2"/>